<evidence type="ECO:0000256" key="7">
    <source>
        <dbReference type="ARBA" id="ARBA00023288"/>
    </source>
</evidence>
<gene>
    <name evidence="8" type="ORF">VD17_19290</name>
</gene>
<reference evidence="8 9" key="1">
    <citation type="submission" date="2015-03" db="EMBL/GenBank/DDBJ databases">
        <title>Comparative genomics of Pseudomonas insights into diversity of traits involved in vanlence and defense.</title>
        <authorList>
            <person name="Qin Y."/>
        </authorList>
    </citation>
    <scope>NUCLEOTIDE SEQUENCE [LARGE SCALE GENOMIC DNA]</scope>
    <source>
        <strain evidence="8 9">H24</strain>
    </source>
</reference>
<keyword evidence="3" id="KW-0732">Signal</keyword>
<dbReference type="Pfam" id="PF06085">
    <property type="entry name" value="Rz1"/>
    <property type="match status" value="1"/>
</dbReference>
<dbReference type="InterPro" id="IPR010346">
    <property type="entry name" value="O-spanin"/>
</dbReference>
<keyword evidence="4" id="KW-0204">Cytolysis</keyword>
<keyword evidence="7" id="KW-0449">Lipoprotein</keyword>
<keyword evidence="2" id="KW-1188">Viral release from host cell</keyword>
<accession>A0A0F4V601</accession>
<dbReference type="AlphaFoldDB" id="A0A0F4V601"/>
<evidence type="ECO:0000256" key="4">
    <source>
        <dbReference type="ARBA" id="ARBA00022852"/>
    </source>
</evidence>
<dbReference type="Proteomes" id="UP000033400">
    <property type="component" value="Unassembled WGS sequence"/>
</dbReference>
<evidence type="ECO:0000256" key="5">
    <source>
        <dbReference type="ARBA" id="ARBA00023136"/>
    </source>
</evidence>
<name>A0A0F4V601_PSEFL</name>
<evidence type="ECO:0000256" key="2">
    <source>
        <dbReference type="ARBA" id="ARBA00022612"/>
    </source>
</evidence>
<protein>
    <recommendedName>
        <fullName evidence="10">Lipoprotein</fullName>
    </recommendedName>
</protein>
<organism evidence="8 9">
    <name type="scientific">Pseudomonas fluorescens</name>
    <dbReference type="NCBI Taxonomy" id="294"/>
    <lineage>
        <taxon>Bacteria</taxon>
        <taxon>Pseudomonadati</taxon>
        <taxon>Pseudomonadota</taxon>
        <taxon>Gammaproteobacteria</taxon>
        <taxon>Pseudomonadales</taxon>
        <taxon>Pseudomonadaceae</taxon>
        <taxon>Pseudomonas</taxon>
    </lineage>
</organism>
<dbReference type="EMBL" id="LACH01000043">
    <property type="protein sequence ID" value="KJZ64174.1"/>
    <property type="molecule type" value="Genomic_DNA"/>
</dbReference>
<evidence type="ECO:0000313" key="8">
    <source>
        <dbReference type="EMBL" id="KJZ64174.1"/>
    </source>
</evidence>
<evidence type="ECO:0000256" key="6">
    <source>
        <dbReference type="ARBA" id="ARBA00023142"/>
    </source>
</evidence>
<comment type="subcellular location">
    <subcellularLocation>
        <location evidence="1">Membrane</location>
        <topology evidence="1">Lipid-anchor</topology>
    </subcellularLocation>
</comment>
<evidence type="ECO:0000256" key="3">
    <source>
        <dbReference type="ARBA" id="ARBA00022729"/>
    </source>
</evidence>
<sequence>MDLPKMKLCAALLLTLLAGCALREVVVPVVGRCPIPPVPPVWAMQAPSNSLQLLDQLLSISALGSLPIKQL</sequence>
<dbReference type="PROSITE" id="PS51257">
    <property type="entry name" value="PROKAR_LIPOPROTEIN"/>
    <property type="match status" value="1"/>
</dbReference>
<keyword evidence="6" id="KW-0578">Host cell lysis by virus</keyword>
<proteinExistence type="predicted"/>
<dbReference type="GO" id="GO:0016020">
    <property type="term" value="C:membrane"/>
    <property type="evidence" value="ECO:0007669"/>
    <property type="project" value="UniProtKB-SubCell"/>
</dbReference>
<dbReference type="GO" id="GO:0044659">
    <property type="term" value="P:viral release from host cell by cytolysis"/>
    <property type="evidence" value="ECO:0007669"/>
    <property type="project" value="InterPro"/>
</dbReference>
<evidence type="ECO:0008006" key="10">
    <source>
        <dbReference type="Google" id="ProtNLM"/>
    </source>
</evidence>
<evidence type="ECO:0000256" key="1">
    <source>
        <dbReference type="ARBA" id="ARBA00004635"/>
    </source>
</evidence>
<evidence type="ECO:0000313" key="9">
    <source>
        <dbReference type="Proteomes" id="UP000033400"/>
    </source>
</evidence>
<dbReference type="RefSeq" id="WP_046055183.1">
    <property type="nucleotide sequence ID" value="NZ_LACH01000043.1"/>
</dbReference>
<keyword evidence="5" id="KW-0472">Membrane</keyword>
<comment type="caution">
    <text evidence="8">The sequence shown here is derived from an EMBL/GenBank/DDBJ whole genome shotgun (WGS) entry which is preliminary data.</text>
</comment>